<evidence type="ECO:0000313" key="2">
    <source>
        <dbReference type="EMBL" id="OXR40629.1"/>
    </source>
</evidence>
<dbReference type="Gene3D" id="3.10.620.30">
    <property type="match status" value="1"/>
</dbReference>
<dbReference type="SUPFAM" id="SSF54001">
    <property type="entry name" value="Cysteine proteinases"/>
    <property type="match status" value="1"/>
</dbReference>
<organism evidence="2 3">
    <name type="scientific">Nocardia cerradoensis</name>
    <dbReference type="NCBI Taxonomy" id="85688"/>
    <lineage>
        <taxon>Bacteria</taxon>
        <taxon>Bacillati</taxon>
        <taxon>Actinomycetota</taxon>
        <taxon>Actinomycetes</taxon>
        <taxon>Mycobacteriales</taxon>
        <taxon>Nocardiaceae</taxon>
        <taxon>Nocardia</taxon>
    </lineage>
</organism>
<keyword evidence="3" id="KW-1185">Reference proteome</keyword>
<dbReference type="PANTHER" id="PTHR33490">
    <property type="entry name" value="BLR5614 PROTEIN-RELATED"/>
    <property type="match status" value="1"/>
</dbReference>
<comment type="caution">
    <text evidence="2">The sequence shown here is derived from an EMBL/GenBank/DDBJ whole genome shotgun (WGS) entry which is preliminary data.</text>
</comment>
<name>A0A231GVH6_9NOCA</name>
<dbReference type="RefSeq" id="WP_064909804.1">
    <property type="nucleotide sequence ID" value="NZ_NGAF01000029.1"/>
</dbReference>
<dbReference type="EMBL" id="NGAF01000029">
    <property type="protein sequence ID" value="OXR40629.1"/>
    <property type="molecule type" value="Genomic_DNA"/>
</dbReference>
<evidence type="ECO:0000259" key="1">
    <source>
        <dbReference type="Pfam" id="PF01841"/>
    </source>
</evidence>
<proteinExistence type="predicted"/>
<dbReference type="Proteomes" id="UP000215506">
    <property type="component" value="Unassembled WGS sequence"/>
</dbReference>
<sequence length="218" mass="24595">MNAVDHLQATEFLDWQHPAVQEFTHAAVDGAVDPVEQAIRIFTTVRDSIWYDPYTVAGDPRQYRASVVAMSERAYCIPKAVLLTAACRAVGIPAMLGFADVRNHLQTEALRQRMGGTDVFVYHGYSQMFLKGRWVKATPAFNRELCERFGVEPIEFDGEHDALLHAFAGDGSRHMEYLRDRGQFDDLPLDDILDALRVNYGELVDVPSTVSDAFRRTE</sequence>
<dbReference type="InterPro" id="IPR038765">
    <property type="entry name" value="Papain-like_cys_pep_sf"/>
</dbReference>
<dbReference type="Pfam" id="PF01841">
    <property type="entry name" value="Transglut_core"/>
    <property type="match status" value="1"/>
</dbReference>
<accession>A0A231GVH6</accession>
<dbReference type="InterPro" id="IPR002931">
    <property type="entry name" value="Transglutaminase-like"/>
</dbReference>
<gene>
    <name evidence="2" type="ORF">B7C42_07314</name>
</gene>
<protein>
    <recommendedName>
        <fullName evidence="1">Transglutaminase-like domain-containing protein</fullName>
    </recommendedName>
</protein>
<dbReference type="PANTHER" id="PTHR33490:SF3">
    <property type="entry name" value="CONSERVED INTEGRAL MEMBRANE PROTEIN"/>
    <property type="match status" value="1"/>
</dbReference>
<feature type="domain" description="Transglutaminase-like" evidence="1">
    <location>
        <begin position="24"/>
        <end position="139"/>
    </location>
</feature>
<reference evidence="2 3" key="1">
    <citation type="submission" date="2017-07" db="EMBL/GenBank/DDBJ databases">
        <title>First draft Genome Sequence of Nocardia cerradoensis isolated from human infection.</title>
        <authorList>
            <person name="Carrasco G."/>
        </authorList>
    </citation>
    <scope>NUCLEOTIDE SEQUENCE [LARGE SCALE GENOMIC DNA]</scope>
    <source>
        <strain evidence="2 3">CNM20130759</strain>
    </source>
</reference>
<dbReference type="AlphaFoldDB" id="A0A231GVH6"/>
<evidence type="ECO:0000313" key="3">
    <source>
        <dbReference type="Proteomes" id="UP000215506"/>
    </source>
</evidence>